<protein>
    <recommendedName>
        <fullName evidence="6">EamA domain-containing protein</fullName>
    </recommendedName>
</protein>
<comment type="subcellular location">
    <subcellularLocation>
        <location evidence="1">Membrane</location>
        <topology evidence="1">Multi-pass membrane protein</topology>
    </subcellularLocation>
</comment>
<evidence type="ECO:0000313" key="8">
    <source>
        <dbReference type="Proteomes" id="UP000070444"/>
    </source>
</evidence>
<reference evidence="7 8" key="1">
    <citation type="journal article" date="2015" name="Genome Biol. Evol.">
        <title>Phylogenomic analyses indicate that early fungi evolved digesting cell walls of algal ancestors of land plants.</title>
        <authorList>
            <person name="Chang Y."/>
            <person name="Wang S."/>
            <person name="Sekimoto S."/>
            <person name="Aerts A.L."/>
            <person name="Choi C."/>
            <person name="Clum A."/>
            <person name="LaButti K.M."/>
            <person name="Lindquist E.A."/>
            <person name="Yee Ngan C."/>
            <person name="Ohm R.A."/>
            <person name="Salamov A.A."/>
            <person name="Grigoriev I.V."/>
            <person name="Spatafora J.W."/>
            <person name="Berbee M.L."/>
        </authorList>
    </citation>
    <scope>NUCLEOTIDE SEQUENCE [LARGE SCALE GENOMIC DNA]</scope>
    <source>
        <strain evidence="7 8">NRRL 28638</strain>
    </source>
</reference>
<feature type="transmembrane region" description="Helical" evidence="5">
    <location>
        <begin position="331"/>
        <end position="349"/>
    </location>
</feature>
<dbReference type="InterPro" id="IPR037185">
    <property type="entry name" value="EmrE-like"/>
</dbReference>
<evidence type="ECO:0000256" key="3">
    <source>
        <dbReference type="ARBA" id="ARBA00022989"/>
    </source>
</evidence>
<evidence type="ECO:0000256" key="2">
    <source>
        <dbReference type="ARBA" id="ARBA00022692"/>
    </source>
</evidence>
<feature type="transmembrane region" description="Helical" evidence="5">
    <location>
        <begin position="272"/>
        <end position="292"/>
    </location>
</feature>
<evidence type="ECO:0000259" key="6">
    <source>
        <dbReference type="Pfam" id="PF00892"/>
    </source>
</evidence>
<dbReference type="PANTHER" id="PTHR22911:SF6">
    <property type="entry name" value="SOLUTE CARRIER FAMILY 35 MEMBER G1"/>
    <property type="match status" value="1"/>
</dbReference>
<feature type="transmembrane region" description="Helical" evidence="5">
    <location>
        <begin position="61"/>
        <end position="82"/>
    </location>
</feature>
<dbReference type="PANTHER" id="PTHR22911">
    <property type="entry name" value="ACYL-MALONYL CONDENSING ENZYME-RELATED"/>
    <property type="match status" value="1"/>
</dbReference>
<gene>
    <name evidence="7" type="ORF">CONCODRAFT_73148</name>
</gene>
<organism evidence="7 8">
    <name type="scientific">Conidiobolus coronatus (strain ATCC 28846 / CBS 209.66 / NRRL 28638)</name>
    <name type="common">Delacroixia coronata</name>
    <dbReference type="NCBI Taxonomy" id="796925"/>
    <lineage>
        <taxon>Eukaryota</taxon>
        <taxon>Fungi</taxon>
        <taxon>Fungi incertae sedis</taxon>
        <taxon>Zoopagomycota</taxon>
        <taxon>Entomophthoromycotina</taxon>
        <taxon>Entomophthoromycetes</taxon>
        <taxon>Entomophthorales</taxon>
        <taxon>Ancylistaceae</taxon>
        <taxon>Conidiobolus</taxon>
    </lineage>
</organism>
<feature type="transmembrane region" description="Helical" evidence="5">
    <location>
        <begin position="213"/>
        <end position="231"/>
    </location>
</feature>
<keyword evidence="3 5" id="KW-1133">Transmembrane helix</keyword>
<dbReference type="Pfam" id="PF00892">
    <property type="entry name" value="EamA"/>
    <property type="match status" value="2"/>
</dbReference>
<sequence length="350" mass="38567">MIEEKPLINNDLKSRSSETIASSSSTVVNINNQDGNLKKYGSFDTTTEVILIPQPSVFKGIIDMSLSVLAFAIMHLTMKFLMKDGFPVSQLLLFRSVTNVLGCTIYAYYAKLPGRALGFHKDRIWLHCRGTLGTVNLVTFFLSMSYLQLGDTVALSFITPVVMPIASSIWFGESYTILDAGATTIAMVGVAFISKPEFLFGSGDPNADSSGLGLFYAVVAGISGALANISIRKVSKKSSPTQVLNYMMMWAFPVCLIMLASDLESVKLDLNYLQVVQLMIVGIFSFLGQYWLGRSLQYTPAKYVSPIMFTEVFYAYINQFIFWGIMPTSSSTIGVLLVAFSLMMIHCKVN</sequence>
<feature type="domain" description="EamA" evidence="6">
    <location>
        <begin position="59"/>
        <end position="194"/>
    </location>
</feature>
<dbReference type="InterPro" id="IPR000620">
    <property type="entry name" value="EamA_dom"/>
</dbReference>
<dbReference type="AlphaFoldDB" id="A0A137NWW1"/>
<evidence type="ECO:0000313" key="7">
    <source>
        <dbReference type="EMBL" id="KXN67217.1"/>
    </source>
</evidence>
<evidence type="ECO:0000256" key="4">
    <source>
        <dbReference type="ARBA" id="ARBA00023136"/>
    </source>
</evidence>
<evidence type="ECO:0000256" key="5">
    <source>
        <dbReference type="SAM" id="Phobius"/>
    </source>
</evidence>
<feature type="domain" description="EamA" evidence="6">
    <location>
        <begin position="212"/>
        <end position="345"/>
    </location>
</feature>
<dbReference type="OMA" id="FWTIEST"/>
<feature type="transmembrane region" description="Helical" evidence="5">
    <location>
        <begin position="153"/>
        <end position="171"/>
    </location>
</feature>
<feature type="transmembrane region" description="Helical" evidence="5">
    <location>
        <begin position="88"/>
        <end position="109"/>
    </location>
</feature>
<keyword evidence="4 5" id="KW-0472">Membrane</keyword>
<dbReference type="SUPFAM" id="SSF103481">
    <property type="entry name" value="Multidrug resistance efflux transporter EmrE"/>
    <property type="match status" value="2"/>
</dbReference>
<name>A0A137NWW1_CONC2</name>
<proteinExistence type="predicted"/>
<keyword evidence="8" id="KW-1185">Reference proteome</keyword>
<feature type="transmembrane region" description="Helical" evidence="5">
    <location>
        <begin position="130"/>
        <end position="147"/>
    </location>
</feature>
<accession>A0A137NWW1</accession>
<evidence type="ECO:0000256" key="1">
    <source>
        <dbReference type="ARBA" id="ARBA00004141"/>
    </source>
</evidence>
<dbReference type="GO" id="GO:0016020">
    <property type="term" value="C:membrane"/>
    <property type="evidence" value="ECO:0007669"/>
    <property type="project" value="UniProtKB-SubCell"/>
</dbReference>
<feature type="transmembrane region" description="Helical" evidence="5">
    <location>
        <begin position="243"/>
        <end position="260"/>
    </location>
</feature>
<keyword evidence="2 5" id="KW-0812">Transmembrane</keyword>
<feature type="transmembrane region" description="Helical" evidence="5">
    <location>
        <begin position="176"/>
        <end position="193"/>
    </location>
</feature>
<dbReference type="EMBL" id="KQ964651">
    <property type="protein sequence ID" value="KXN67217.1"/>
    <property type="molecule type" value="Genomic_DNA"/>
</dbReference>
<dbReference type="Proteomes" id="UP000070444">
    <property type="component" value="Unassembled WGS sequence"/>
</dbReference>
<dbReference type="OrthoDB" id="306876at2759"/>